<evidence type="ECO:0000256" key="1">
    <source>
        <dbReference type="SAM" id="Phobius"/>
    </source>
</evidence>
<dbReference type="Proteomes" id="UP000185696">
    <property type="component" value="Unassembled WGS sequence"/>
</dbReference>
<dbReference type="RefSeq" id="WP_075132873.1">
    <property type="nucleotide sequence ID" value="NZ_MSIF01000004.1"/>
</dbReference>
<dbReference type="AlphaFoldDB" id="A0A7Z0WRX0"/>
<proteinExistence type="predicted"/>
<dbReference type="OrthoDB" id="3602945at2"/>
<accession>A0A7Z0WRX0</accession>
<protein>
    <submittedName>
        <fullName evidence="2">Uncharacterized protein</fullName>
    </submittedName>
</protein>
<organism evidence="2 3">
    <name type="scientific">Actinophytocola xinjiangensis</name>
    <dbReference type="NCBI Taxonomy" id="485602"/>
    <lineage>
        <taxon>Bacteria</taxon>
        <taxon>Bacillati</taxon>
        <taxon>Actinomycetota</taxon>
        <taxon>Actinomycetes</taxon>
        <taxon>Pseudonocardiales</taxon>
        <taxon>Pseudonocardiaceae</taxon>
    </lineage>
</organism>
<evidence type="ECO:0000313" key="2">
    <source>
        <dbReference type="EMBL" id="OLF11638.1"/>
    </source>
</evidence>
<dbReference type="EMBL" id="MSIF01000004">
    <property type="protein sequence ID" value="OLF11638.1"/>
    <property type="molecule type" value="Genomic_DNA"/>
</dbReference>
<keyword evidence="3" id="KW-1185">Reference proteome</keyword>
<gene>
    <name evidence="2" type="ORF">BLA60_11940</name>
</gene>
<name>A0A7Z0WRX0_9PSEU</name>
<comment type="caution">
    <text evidence="2">The sequence shown here is derived from an EMBL/GenBank/DDBJ whole genome shotgun (WGS) entry which is preliminary data.</text>
</comment>
<keyword evidence="1" id="KW-0812">Transmembrane</keyword>
<sequence>MNLEKLITDTFTAHEPDAPDSERVLAGARKRIDRRRPVIRPLTVAAGVVALTVAGVTVIGLNRTEPTPGDTAAPATSTATAPAVDQLRMPFTLGWLPPGEVTYTTQRISVGGSADSDAPVYNGDYMLSVRSGERVLNITVTENKQYSLQDAVNSLHPDPGRRITIGGKRAVESTVFNVPEGFESSTLYVERPDRSMVYVLVSAQWDTSATQEELSGIARRIAENLQFPGTTVLTPEYGLGELPDGIRMCAFSVDPPSDLRTKLSTSYLLGSCETSEMIVVSTPDSAGKPEGTPGEPVQGHETLVEDQGKGYHVLTVLDAVDGRPVHLSGAVPVDTLYQLGEGLVLPD</sequence>
<reference evidence="2 3" key="1">
    <citation type="submission" date="2016-12" db="EMBL/GenBank/DDBJ databases">
        <title>The draft genome sequence of Actinophytocola xinjiangensis.</title>
        <authorList>
            <person name="Wang W."/>
            <person name="Yuan L."/>
        </authorList>
    </citation>
    <scope>NUCLEOTIDE SEQUENCE [LARGE SCALE GENOMIC DNA]</scope>
    <source>
        <strain evidence="2 3">CGMCC 4.4663</strain>
    </source>
</reference>
<evidence type="ECO:0000313" key="3">
    <source>
        <dbReference type="Proteomes" id="UP000185696"/>
    </source>
</evidence>
<keyword evidence="1" id="KW-0472">Membrane</keyword>
<feature type="transmembrane region" description="Helical" evidence="1">
    <location>
        <begin position="38"/>
        <end position="61"/>
    </location>
</feature>
<keyword evidence="1" id="KW-1133">Transmembrane helix</keyword>